<evidence type="ECO:0000256" key="1">
    <source>
        <dbReference type="ARBA" id="ARBA00022723"/>
    </source>
</evidence>
<feature type="region of interest" description="Disordered" evidence="9">
    <location>
        <begin position="410"/>
        <end position="431"/>
    </location>
</feature>
<evidence type="ECO:0000256" key="4">
    <source>
        <dbReference type="ARBA" id="ARBA00022806"/>
    </source>
</evidence>
<evidence type="ECO:0000256" key="9">
    <source>
        <dbReference type="SAM" id="MobiDB-lite"/>
    </source>
</evidence>
<dbReference type="Gene3D" id="3.40.50.300">
    <property type="entry name" value="P-loop containing nucleotide triphosphate hydrolases"/>
    <property type="match status" value="2"/>
</dbReference>
<evidence type="ECO:0000256" key="8">
    <source>
        <dbReference type="ARBA" id="ARBA00023235"/>
    </source>
</evidence>
<organism evidence="11 12">
    <name type="scientific">Trypanosoma brucei gambiense (strain MHOM/CI/86/DAL972)</name>
    <dbReference type="NCBI Taxonomy" id="679716"/>
    <lineage>
        <taxon>Eukaryota</taxon>
        <taxon>Discoba</taxon>
        <taxon>Euglenozoa</taxon>
        <taxon>Kinetoplastea</taxon>
        <taxon>Metakinetoplastina</taxon>
        <taxon>Trypanosomatida</taxon>
        <taxon>Trypanosomatidae</taxon>
        <taxon>Trypanosoma</taxon>
    </lineage>
</organism>
<dbReference type="VEuPathDB" id="TriTrypDB:Tbg972.11.10450"/>
<dbReference type="Proteomes" id="UP000002316">
    <property type="component" value="Chromosome 11"/>
</dbReference>
<feature type="region of interest" description="Disordered" evidence="9">
    <location>
        <begin position="537"/>
        <end position="559"/>
    </location>
</feature>
<dbReference type="AlphaFoldDB" id="D0A8C5"/>
<keyword evidence="1" id="KW-0479">Metal-binding</keyword>
<keyword evidence="2" id="KW-0547">Nucleotide-binding</keyword>
<dbReference type="Pfam" id="PF06733">
    <property type="entry name" value="DEAD_2"/>
    <property type="match status" value="1"/>
</dbReference>
<dbReference type="InterPro" id="IPR027417">
    <property type="entry name" value="P-loop_NTPase"/>
</dbReference>
<sequence>MTEDEEPYVMAFEPYTVQREMMRTVHLALNSWPRHTPIAAIEVPTGCGKTLALLSSVLRYQAGLEKHTPQELEQHFRLRRCRGPPVLPSLSKTEMSSRKWCHCKEDSKHSEESNGLKANTADGEEAWRVSSLFLRQFRPPNGKRLRVELVTEGSSELRKQHQSPPCTIFYVTRTHAQLRQCVGELRKLKGLERLKMNILGSRKQYCINQHVLKACANKTLPIEGNTLGEVCDKLVSLGQCEAVHGYGVLGSKAITHPLSQGRSDKVWDIEDLVTEGVGMECCPYYAARDLVFFAHINFATYQYLLDPLIRHECKMEAALKNHSIIIFDEAHNVPQVCQDALSVETSVDTLRLILNEIEPLIQPTVAVATLSYPREFKLTKWTLVELLSLLYDVFKAVTEFVSPAQPSVKTRRGVHSRPVGGQDVEESESNHDVENNAIFPGETLAEVLRRCITDYIPIASSCSRRGYGAAEGSASKDGVAMFRQVYGIIMSLGVTFNPFQFSIFCLSLMKRWILIMRFIIQKPSAFVLSISDPLPEKNRNGQDSVPSSEAGGNTEGVESAVPSRRIVGIRCLDGSLAFQHILSTAHRVVLASGTLAPFHQLGRDLGIPPSSMATYEGLHVAQKHQYRLGVLTHTVDATPLHCTYGSLKDSSFISQLVETLAMLVEKVELGGVLVFMPNYTVMKTIGVQLISRYRDAARQMEGTPKSSRFPQVFLESQSAADFPSVLDSFRKATVRGPAVFASVFRAKVSEGIDFADCMARLVVCVGVPLQPLKSWTVQAQRRYSGEEWYVNDAVRAVNQALGRCIRHSRDFGAMVLLDDRFEQMNLQQSLSRWCREELRVHHSHASLADDLHEFFRTCRGGNAIAKDSHLRENVSGGNTSQGEELYCRSLEKENVPPPIKGERVTSILDAPFLMGPVLKPKVPTYTRQLSCTALKLMYEAHDDVSQVTAEELREALRLLEDGFPQ</sequence>
<dbReference type="InterPro" id="IPR006554">
    <property type="entry name" value="Helicase-like_DEXD_c2"/>
</dbReference>
<feature type="compositionally biased region" description="Polar residues" evidence="9">
    <location>
        <begin position="541"/>
        <end position="551"/>
    </location>
</feature>
<dbReference type="GO" id="GO:0005524">
    <property type="term" value="F:ATP binding"/>
    <property type="evidence" value="ECO:0007669"/>
    <property type="project" value="UniProtKB-KW"/>
</dbReference>
<keyword evidence="3" id="KW-0378">Hydrolase</keyword>
<dbReference type="EMBL" id="FN554974">
    <property type="protein sequence ID" value="CBH17926.1"/>
    <property type="molecule type" value="Genomic_DNA"/>
</dbReference>
<keyword evidence="5" id="KW-0067">ATP-binding</keyword>
<dbReference type="PANTHER" id="PTHR11472">
    <property type="entry name" value="DNA REPAIR DEAD HELICASE RAD3/XP-D SUBFAMILY MEMBER"/>
    <property type="match status" value="1"/>
</dbReference>
<evidence type="ECO:0000256" key="5">
    <source>
        <dbReference type="ARBA" id="ARBA00022840"/>
    </source>
</evidence>
<proteinExistence type="predicted"/>
<dbReference type="KEGG" id="tbg:TbgDal_XI10450"/>
<keyword evidence="7" id="KW-0411">Iron-sulfur</keyword>
<evidence type="ECO:0000313" key="11">
    <source>
        <dbReference type="EMBL" id="CBH17926.1"/>
    </source>
</evidence>
<dbReference type="GO" id="GO:0046872">
    <property type="term" value="F:metal ion binding"/>
    <property type="evidence" value="ECO:0007669"/>
    <property type="project" value="UniProtKB-KW"/>
</dbReference>
<dbReference type="SMART" id="SM00491">
    <property type="entry name" value="HELICc2"/>
    <property type="match status" value="1"/>
</dbReference>
<dbReference type="GO" id="GO:0051536">
    <property type="term" value="F:iron-sulfur cluster binding"/>
    <property type="evidence" value="ECO:0007669"/>
    <property type="project" value="UniProtKB-KW"/>
</dbReference>
<dbReference type="PANTHER" id="PTHR11472:SF47">
    <property type="entry name" value="FANCONI ANEMIA GROUP J PROTEIN"/>
    <property type="match status" value="1"/>
</dbReference>
<reference evidence="12" key="1">
    <citation type="journal article" date="2010" name="PLoS Negl. Trop. Dis.">
        <title>The genome sequence of Trypanosoma brucei gambiense, causative agent of chronic human african trypanosomiasis.</title>
        <authorList>
            <person name="Jackson A.P."/>
            <person name="Sanders M."/>
            <person name="Berry A."/>
            <person name="McQuillan J."/>
            <person name="Aslett M.A."/>
            <person name="Quail M.A."/>
            <person name="Chukualim B."/>
            <person name="Capewell P."/>
            <person name="MacLeod A."/>
            <person name="Melville S.E."/>
            <person name="Gibson W."/>
            <person name="Barry J.D."/>
            <person name="Berriman M."/>
            <person name="Hertz-Fowler C."/>
        </authorList>
    </citation>
    <scope>NUCLEOTIDE SEQUENCE [LARGE SCALE GENOMIC DNA]</scope>
    <source>
        <strain evidence="12">MHOM/CI/86/DAL972</strain>
    </source>
</reference>
<dbReference type="InterPro" id="IPR006555">
    <property type="entry name" value="ATP-dep_Helicase_C"/>
</dbReference>
<dbReference type="InterPro" id="IPR010614">
    <property type="entry name" value="RAD3-like_helicase_DEAD"/>
</dbReference>
<dbReference type="GeneID" id="23866183"/>
<dbReference type="PROSITE" id="PS00690">
    <property type="entry name" value="DEAH_ATP_HELICASE"/>
    <property type="match status" value="1"/>
</dbReference>
<dbReference type="GO" id="GO:0016818">
    <property type="term" value="F:hydrolase activity, acting on acid anhydrides, in phosphorus-containing anhydrides"/>
    <property type="evidence" value="ECO:0007669"/>
    <property type="project" value="InterPro"/>
</dbReference>
<evidence type="ECO:0000256" key="6">
    <source>
        <dbReference type="ARBA" id="ARBA00023004"/>
    </source>
</evidence>
<evidence type="ECO:0000313" key="12">
    <source>
        <dbReference type="Proteomes" id="UP000002316"/>
    </source>
</evidence>
<keyword evidence="8" id="KW-0413">Isomerase</keyword>
<dbReference type="RefSeq" id="XP_011780190.1">
    <property type="nucleotide sequence ID" value="XM_011781888.1"/>
</dbReference>
<protein>
    <submittedName>
        <fullName evidence="11">Helicase-like protein, putative</fullName>
    </submittedName>
</protein>
<dbReference type="OrthoDB" id="272481at2759"/>
<accession>D0A8C5</accession>
<dbReference type="InterPro" id="IPR045028">
    <property type="entry name" value="DinG/Rad3-like"/>
</dbReference>
<keyword evidence="4 11" id="KW-0347">Helicase</keyword>
<dbReference type="SMART" id="SM00488">
    <property type="entry name" value="DEXDc2"/>
    <property type="match status" value="1"/>
</dbReference>
<evidence type="ECO:0000256" key="7">
    <source>
        <dbReference type="ARBA" id="ARBA00023014"/>
    </source>
</evidence>
<dbReference type="PROSITE" id="PS51193">
    <property type="entry name" value="HELICASE_ATP_BIND_2"/>
    <property type="match status" value="1"/>
</dbReference>
<evidence type="ECO:0000256" key="3">
    <source>
        <dbReference type="ARBA" id="ARBA00022801"/>
    </source>
</evidence>
<dbReference type="Pfam" id="PF13307">
    <property type="entry name" value="Helicase_C_2"/>
    <property type="match status" value="1"/>
</dbReference>
<feature type="domain" description="Helicase ATP-binding" evidence="10">
    <location>
        <begin position="4"/>
        <end position="391"/>
    </location>
</feature>
<name>D0A8C5_TRYB9</name>
<evidence type="ECO:0000259" key="10">
    <source>
        <dbReference type="PROSITE" id="PS51193"/>
    </source>
</evidence>
<dbReference type="GO" id="GO:0005634">
    <property type="term" value="C:nucleus"/>
    <property type="evidence" value="ECO:0007669"/>
    <property type="project" value="TreeGrafter"/>
</dbReference>
<dbReference type="GO" id="GO:0003678">
    <property type="term" value="F:DNA helicase activity"/>
    <property type="evidence" value="ECO:0007669"/>
    <property type="project" value="InterPro"/>
</dbReference>
<dbReference type="GO" id="GO:1990918">
    <property type="term" value="P:double-strand break repair involved in meiotic recombination"/>
    <property type="evidence" value="ECO:0007669"/>
    <property type="project" value="TreeGrafter"/>
</dbReference>
<keyword evidence="6" id="KW-0408">Iron</keyword>
<dbReference type="InterPro" id="IPR014013">
    <property type="entry name" value="Helic_SF1/SF2_ATP-bd_DinG/Rad3"/>
</dbReference>
<dbReference type="GO" id="GO:0003677">
    <property type="term" value="F:DNA binding"/>
    <property type="evidence" value="ECO:0007669"/>
    <property type="project" value="InterPro"/>
</dbReference>
<dbReference type="GO" id="GO:0006289">
    <property type="term" value="P:nucleotide-excision repair"/>
    <property type="evidence" value="ECO:0007669"/>
    <property type="project" value="TreeGrafter"/>
</dbReference>
<gene>
    <name evidence="11" type="ORF">TbgDal_XI10450</name>
</gene>
<dbReference type="SUPFAM" id="SSF52540">
    <property type="entry name" value="P-loop containing nucleoside triphosphate hydrolases"/>
    <property type="match status" value="2"/>
</dbReference>
<dbReference type="InterPro" id="IPR002464">
    <property type="entry name" value="DNA/RNA_helicase_DEAH_CS"/>
</dbReference>
<evidence type="ECO:0000256" key="2">
    <source>
        <dbReference type="ARBA" id="ARBA00022741"/>
    </source>
</evidence>